<dbReference type="InterPro" id="IPR003593">
    <property type="entry name" value="AAA+_ATPase"/>
</dbReference>
<dbReference type="PANTHER" id="PTHR42939">
    <property type="entry name" value="ABC TRANSPORTER ATP-BINDING PROTEIN ALBC-RELATED"/>
    <property type="match status" value="1"/>
</dbReference>
<keyword evidence="1" id="KW-0813">Transport</keyword>
<reference evidence="5" key="1">
    <citation type="submission" date="2022-09" db="EMBL/GenBank/DDBJ databases">
        <title>Eubacterium sp. LFL-14 isolated from human feces.</title>
        <authorList>
            <person name="Liu F."/>
        </authorList>
    </citation>
    <scope>NUCLEOTIDE SEQUENCE</scope>
    <source>
        <strain evidence="5">LFL-14</strain>
    </source>
</reference>
<dbReference type="InterPro" id="IPR051782">
    <property type="entry name" value="ABC_Transporter_VariousFunc"/>
</dbReference>
<dbReference type="Gene3D" id="3.40.50.300">
    <property type="entry name" value="P-loop containing nucleotide triphosphate hydrolases"/>
    <property type="match status" value="1"/>
</dbReference>
<dbReference type="SMART" id="SM00382">
    <property type="entry name" value="AAA"/>
    <property type="match status" value="1"/>
</dbReference>
<comment type="caution">
    <text evidence="5">The sequence shown here is derived from an EMBL/GenBank/DDBJ whole genome shotgun (WGS) entry which is preliminary data.</text>
</comment>
<dbReference type="InterPro" id="IPR003439">
    <property type="entry name" value="ABC_transporter-like_ATP-bd"/>
</dbReference>
<evidence type="ECO:0000313" key="6">
    <source>
        <dbReference type="Proteomes" id="UP001431199"/>
    </source>
</evidence>
<dbReference type="Proteomes" id="UP001431199">
    <property type="component" value="Unassembled WGS sequence"/>
</dbReference>
<proteinExistence type="predicted"/>
<organism evidence="5 6">
    <name type="scientific">Eubacterium album</name>
    <dbReference type="NCBI Taxonomy" id="2978477"/>
    <lineage>
        <taxon>Bacteria</taxon>
        <taxon>Bacillati</taxon>
        <taxon>Bacillota</taxon>
        <taxon>Clostridia</taxon>
        <taxon>Eubacteriales</taxon>
        <taxon>Eubacteriaceae</taxon>
        <taxon>Eubacterium</taxon>
    </lineage>
</organism>
<dbReference type="CDD" id="cd03230">
    <property type="entry name" value="ABC_DR_subfamily_A"/>
    <property type="match status" value="1"/>
</dbReference>
<sequence>MIEISNIKKNYQNFRLECSLNIAPGRITGIIGANGAGKSTLFKAILGLINLDEGQIKIFGKDSRKLDVHDKEKLGVVLAESGFSEYLKVKALVPILKNMYPDFDKDMFLNKCNNFNIPLNKMIKDLSTGTKAKLKVIVAISHNAEILILDEPTAGLDVITRNEVLDIIRTYMEEEMRTVIISSHISSDLENLCDDIYMINDGKIILHEDMYKLLDLYGVIKANEEQYENLKSDTNYKNIILCCEKEKYGYKCITNDRKYIVDNYPEIVIEKGNIDELIMVLVKGEKI</sequence>
<evidence type="ECO:0000256" key="1">
    <source>
        <dbReference type="ARBA" id="ARBA00022448"/>
    </source>
</evidence>
<dbReference type="GO" id="GO:0005524">
    <property type="term" value="F:ATP binding"/>
    <property type="evidence" value="ECO:0007669"/>
    <property type="project" value="UniProtKB-KW"/>
</dbReference>
<dbReference type="PANTHER" id="PTHR42939:SF3">
    <property type="entry name" value="ABC TRANSPORTER ATP-BINDING COMPONENT"/>
    <property type="match status" value="1"/>
</dbReference>
<evidence type="ECO:0000256" key="3">
    <source>
        <dbReference type="ARBA" id="ARBA00022840"/>
    </source>
</evidence>
<keyword evidence="2" id="KW-0547">Nucleotide-binding</keyword>
<gene>
    <name evidence="5" type="ORF">N5B56_08505</name>
</gene>
<keyword evidence="3 5" id="KW-0067">ATP-binding</keyword>
<keyword evidence="6" id="KW-1185">Reference proteome</keyword>
<dbReference type="SUPFAM" id="SSF52540">
    <property type="entry name" value="P-loop containing nucleoside triphosphate hydrolases"/>
    <property type="match status" value="1"/>
</dbReference>
<dbReference type="EMBL" id="JAODBU010000007">
    <property type="protein sequence ID" value="MCT7399121.1"/>
    <property type="molecule type" value="Genomic_DNA"/>
</dbReference>
<dbReference type="Pfam" id="PF00005">
    <property type="entry name" value="ABC_tran"/>
    <property type="match status" value="1"/>
</dbReference>
<evidence type="ECO:0000313" key="5">
    <source>
        <dbReference type="EMBL" id="MCT7399121.1"/>
    </source>
</evidence>
<name>A0ABT2M2L2_9FIRM</name>
<dbReference type="InterPro" id="IPR027417">
    <property type="entry name" value="P-loop_NTPase"/>
</dbReference>
<evidence type="ECO:0000259" key="4">
    <source>
        <dbReference type="PROSITE" id="PS50893"/>
    </source>
</evidence>
<evidence type="ECO:0000256" key="2">
    <source>
        <dbReference type="ARBA" id="ARBA00022741"/>
    </source>
</evidence>
<dbReference type="RefSeq" id="WP_022089798.1">
    <property type="nucleotide sequence ID" value="NZ_JAODBU010000007.1"/>
</dbReference>
<dbReference type="PROSITE" id="PS50893">
    <property type="entry name" value="ABC_TRANSPORTER_2"/>
    <property type="match status" value="1"/>
</dbReference>
<protein>
    <submittedName>
        <fullName evidence="5">ABC transporter ATP-binding protein</fullName>
    </submittedName>
</protein>
<feature type="domain" description="ABC transporter" evidence="4">
    <location>
        <begin position="2"/>
        <end position="226"/>
    </location>
</feature>
<accession>A0ABT2M2L2</accession>